<feature type="compositionally biased region" description="Basic and acidic residues" evidence="1">
    <location>
        <begin position="291"/>
        <end position="301"/>
    </location>
</feature>
<feature type="compositionally biased region" description="Basic residues" evidence="1">
    <location>
        <begin position="20"/>
        <end position="31"/>
    </location>
</feature>
<accession>A0A9P0LDQ0</accession>
<dbReference type="Proteomes" id="UP001152888">
    <property type="component" value="Unassembled WGS sequence"/>
</dbReference>
<comment type="caution">
    <text evidence="2">The sequence shown here is derived from an EMBL/GenBank/DDBJ whole genome shotgun (WGS) entry which is preliminary data.</text>
</comment>
<feature type="compositionally biased region" description="Low complexity" evidence="1">
    <location>
        <begin position="120"/>
        <end position="136"/>
    </location>
</feature>
<dbReference type="OrthoDB" id="6363808at2759"/>
<dbReference type="AlphaFoldDB" id="A0A9P0LDQ0"/>
<evidence type="ECO:0000256" key="1">
    <source>
        <dbReference type="SAM" id="MobiDB-lite"/>
    </source>
</evidence>
<name>A0A9P0LDQ0_ACAOB</name>
<keyword evidence="3" id="KW-1185">Reference proteome</keyword>
<evidence type="ECO:0000313" key="3">
    <source>
        <dbReference type="Proteomes" id="UP001152888"/>
    </source>
</evidence>
<feature type="compositionally biased region" description="Polar residues" evidence="1">
    <location>
        <begin position="53"/>
        <end position="67"/>
    </location>
</feature>
<protein>
    <recommendedName>
        <fullName evidence="4">Protein stoned-A</fullName>
    </recommendedName>
</protein>
<feature type="region of interest" description="Disordered" evidence="1">
    <location>
        <begin position="426"/>
        <end position="461"/>
    </location>
</feature>
<feature type="compositionally biased region" description="Basic and acidic residues" evidence="1">
    <location>
        <begin position="32"/>
        <end position="52"/>
    </location>
</feature>
<reference evidence="2" key="1">
    <citation type="submission" date="2022-03" db="EMBL/GenBank/DDBJ databases">
        <authorList>
            <person name="Sayadi A."/>
        </authorList>
    </citation>
    <scope>NUCLEOTIDE SEQUENCE</scope>
</reference>
<dbReference type="EMBL" id="CAKOFQ010007146">
    <property type="protein sequence ID" value="CAH1992514.1"/>
    <property type="molecule type" value="Genomic_DNA"/>
</dbReference>
<feature type="region of interest" description="Disordered" evidence="1">
    <location>
        <begin position="120"/>
        <end position="145"/>
    </location>
</feature>
<sequence length="461" mass="51116">MGVTTLYFLTCRIMHKITKGLKKKKKNKKSKKGEDDLFKPEELEKYRKEHEQQLQQAAESGESQPQNEEWKKFLALTSGVDDILKKTQGDLDRIRSTSFFQRKPTEVEIEQAKQEHIRQQQQAAQEARTEAAAVSESESEEEEDDDIFDTAYIEAVATGEIKLANIPESPTELTADGDDPFDTSIADRAILGPQVSIKGKRLVPLGAAVEVLTGRVELPTCATKRPVSNKRQVFKERDLLLGSFDQDTAATIAAADYEEPKKTVLDEDIDLPDVPIDLSKPIHPPAPVVKGEPEEAKDDRKDIIEEFDLIAKKEEDDDDVEFELLAVESIKKPGNVVKTIPPVIGNLPVAEVLPDEKKWNAPATGGDDADVAEIDDPFDTTFAAKVVPFEDSEPADLNFIKPEDRDLLGGSQVDLPSAANIAQIVDEDDDFDFDPRAEEKRERSVSRPEVLNISGGSKTVS</sequence>
<organism evidence="2 3">
    <name type="scientific">Acanthoscelides obtectus</name>
    <name type="common">Bean weevil</name>
    <name type="synonym">Bruchus obtectus</name>
    <dbReference type="NCBI Taxonomy" id="200917"/>
    <lineage>
        <taxon>Eukaryota</taxon>
        <taxon>Metazoa</taxon>
        <taxon>Ecdysozoa</taxon>
        <taxon>Arthropoda</taxon>
        <taxon>Hexapoda</taxon>
        <taxon>Insecta</taxon>
        <taxon>Pterygota</taxon>
        <taxon>Neoptera</taxon>
        <taxon>Endopterygota</taxon>
        <taxon>Coleoptera</taxon>
        <taxon>Polyphaga</taxon>
        <taxon>Cucujiformia</taxon>
        <taxon>Chrysomeloidea</taxon>
        <taxon>Chrysomelidae</taxon>
        <taxon>Bruchinae</taxon>
        <taxon>Bruchini</taxon>
        <taxon>Acanthoscelides</taxon>
    </lineage>
</organism>
<proteinExistence type="predicted"/>
<gene>
    <name evidence="2" type="ORF">ACAOBT_LOCUS20906</name>
</gene>
<feature type="region of interest" description="Disordered" evidence="1">
    <location>
        <begin position="276"/>
        <end position="301"/>
    </location>
</feature>
<feature type="compositionally biased region" description="Basic and acidic residues" evidence="1">
    <location>
        <begin position="433"/>
        <end position="446"/>
    </location>
</feature>
<feature type="region of interest" description="Disordered" evidence="1">
    <location>
        <begin position="20"/>
        <end position="70"/>
    </location>
</feature>
<evidence type="ECO:0000313" key="2">
    <source>
        <dbReference type="EMBL" id="CAH1992514.1"/>
    </source>
</evidence>
<evidence type="ECO:0008006" key="4">
    <source>
        <dbReference type="Google" id="ProtNLM"/>
    </source>
</evidence>